<reference evidence="3 4" key="1">
    <citation type="submission" date="2016-01" db="EMBL/GenBank/DDBJ databases">
        <title>The draft genome sequence of Aquimarina sp. RZW4-3-2.</title>
        <authorList>
            <person name="Wang Y."/>
        </authorList>
    </citation>
    <scope>NUCLEOTIDE SEQUENCE [LARGE SCALE GENOMIC DNA]</scope>
    <source>
        <strain evidence="3 4">RZW4-3-2</strain>
    </source>
</reference>
<dbReference type="Pfam" id="PF21027">
    <property type="entry name" value="Sde0182_C"/>
    <property type="match status" value="1"/>
</dbReference>
<dbReference type="Gene3D" id="3.90.245.10">
    <property type="entry name" value="Ribonucleoside hydrolase-like"/>
    <property type="match status" value="1"/>
</dbReference>
<feature type="domain" description="Cellulose-binding Sde182 nucleoside hydrolase-like" evidence="1">
    <location>
        <begin position="24"/>
        <end position="311"/>
    </location>
</feature>
<sequence length="507" mass="57508">MKKAYLLILIFCSTLLIYANDKHRVIILADMGNEPDEVQQITHMMTCSNEMDIEGLIAVTGKYLRPESKEEYRRVNHPELFIEILDAYAKDLPNLRKHASGWPNPEELRKVVCSGQKGYGIADVGEGKSSKGSKLIIDVVTKDDPRPVWIVVNAGSNTLAQALYDYKKEHSKTELQAFIDKLRVFENGAQDNAGAWICSNYPKIHWIRSNYQTYAYGGPGGTDGDITTNLGPHYWKPYAYSVTGQNEWLIKNVMTDHGALGKVYPERRYHGFRDGGLGFMEGGGTIPWMGLVNKGLFDINHPNWGGWGGRFSANKMPDFWSRHVDIKVDEEKETPFYTYREVSDHWVDLQDGKVYNNNYAPIWRWREAMYNDQICRMDWCVKPFKEANHHPVAAVNGDDSNSIIRISALAGETITFDASSSSDPDGDELIFKWWVYEEVGTYSGKIMISEPQQSKTKIVVPTGAGGKQIHLILEVKDNNAIASLFDYRRVVIDVENIFVKQESVQVD</sequence>
<dbReference type="InterPro" id="IPR013783">
    <property type="entry name" value="Ig-like_fold"/>
</dbReference>
<evidence type="ECO:0000259" key="1">
    <source>
        <dbReference type="Pfam" id="PF07632"/>
    </source>
</evidence>
<dbReference type="SUPFAM" id="SSF53590">
    <property type="entry name" value="Nucleoside hydrolase"/>
    <property type="match status" value="1"/>
</dbReference>
<evidence type="ECO:0008006" key="5">
    <source>
        <dbReference type="Google" id="ProtNLM"/>
    </source>
</evidence>
<dbReference type="Proteomes" id="UP000076715">
    <property type="component" value="Unassembled WGS sequence"/>
</dbReference>
<feature type="domain" description="Cellulose-binding Sde182 C-terminal" evidence="2">
    <location>
        <begin position="413"/>
        <end position="494"/>
    </location>
</feature>
<dbReference type="GO" id="GO:0016799">
    <property type="term" value="F:hydrolase activity, hydrolyzing N-glycosyl compounds"/>
    <property type="evidence" value="ECO:0007669"/>
    <property type="project" value="InterPro"/>
</dbReference>
<accession>A0A163B1Y5</accession>
<proteinExistence type="predicted"/>
<evidence type="ECO:0000259" key="2">
    <source>
        <dbReference type="Pfam" id="PF21027"/>
    </source>
</evidence>
<evidence type="ECO:0000313" key="4">
    <source>
        <dbReference type="Proteomes" id="UP000076715"/>
    </source>
</evidence>
<dbReference type="Pfam" id="PF07632">
    <property type="entry name" value="Sde182_NH-like"/>
    <property type="match status" value="1"/>
</dbReference>
<dbReference type="Gene3D" id="2.60.40.10">
    <property type="entry name" value="Immunoglobulins"/>
    <property type="match status" value="1"/>
</dbReference>
<evidence type="ECO:0000313" key="3">
    <source>
        <dbReference type="EMBL" id="KZS40993.1"/>
    </source>
</evidence>
<name>A0A163B1Y5_9FLAO</name>
<organism evidence="3 4">
    <name type="scientific">Aquimarina aggregata</name>
    <dbReference type="NCBI Taxonomy" id="1642818"/>
    <lineage>
        <taxon>Bacteria</taxon>
        <taxon>Pseudomonadati</taxon>
        <taxon>Bacteroidota</taxon>
        <taxon>Flavobacteriia</taxon>
        <taxon>Flavobacteriales</taxon>
        <taxon>Flavobacteriaceae</taxon>
        <taxon>Aquimarina</taxon>
    </lineage>
</organism>
<comment type="caution">
    <text evidence="3">The sequence shown here is derived from an EMBL/GenBank/DDBJ whole genome shotgun (WGS) entry which is preliminary data.</text>
</comment>
<dbReference type="EMBL" id="LQRT01000008">
    <property type="protein sequence ID" value="KZS40993.1"/>
    <property type="molecule type" value="Genomic_DNA"/>
</dbReference>
<dbReference type="OrthoDB" id="253051at2"/>
<dbReference type="InterPro" id="IPR011483">
    <property type="entry name" value="Sde182_NH-like"/>
</dbReference>
<dbReference type="AlphaFoldDB" id="A0A163B1Y5"/>
<dbReference type="RefSeq" id="WP_066313155.1">
    <property type="nucleotide sequence ID" value="NZ_LQRT01000008.1"/>
</dbReference>
<dbReference type="STRING" id="1642818.AWE51_23870"/>
<dbReference type="InterPro" id="IPR048527">
    <property type="entry name" value="Sde182_C"/>
</dbReference>
<gene>
    <name evidence="3" type="ORF">AWE51_23870</name>
</gene>
<keyword evidence="4" id="KW-1185">Reference proteome</keyword>
<protein>
    <recommendedName>
        <fullName evidence="5">DUF1593 domain-containing protein</fullName>
    </recommendedName>
</protein>
<dbReference type="InterPro" id="IPR036452">
    <property type="entry name" value="Ribo_hydro-like"/>
</dbReference>